<feature type="transmembrane region" description="Helical" evidence="1">
    <location>
        <begin position="174"/>
        <end position="193"/>
    </location>
</feature>
<feature type="transmembrane region" description="Helical" evidence="1">
    <location>
        <begin position="98"/>
        <end position="121"/>
    </location>
</feature>
<comment type="caution">
    <text evidence="2">The sequence shown here is derived from an EMBL/GenBank/DDBJ whole genome shotgun (WGS) entry which is preliminary data.</text>
</comment>
<accession>A0A0R2CT09</accession>
<gene>
    <name evidence="2" type="ORF">FC87_GL000863</name>
</gene>
<dbReference type="RefSeq" id="WP_056961652.1">
    <property type="nucleotide sequence ID" value="NZ_AYZI01000005.1"/>
</dbReference>
<feature type="transmembrane region" description="Helical" evidence="1">
    <location>
        <begin position="128"/>
        <end position="145"/>
    </location>
</feature>
<evidence type="ECO:0000313" key="2">
    <source>
        <dbReference type="EMBL" id="KRM91353.1"/>
    </source>
</evidence>
<keyword evidence="1" id="KW-0472">Membrane</keyword>
<evidence type="ECO:0000313" key="3">
    <source>
        <dbReference type="Proteomes" id="UP000051586"/>
    </source>
</evidence>
<dbReference type="STRING" id="1423745.GCA_001311215_01612"/>
<dbReference type="EMBL" id="AYZI01000005">
    <property type="protein sequence ID" value="KRM91353.1"/>
    <property type="molecule type" value="Genomic_DNA"/>
</dbReference>
<feature type="transmembrane region" description="Helical" evidence="1">
    <location>
        <begin position="205"/>
        <end position="229"/>
    </location>
</feature>
<name>A0A0R2CT09_9LACO</name>
<dbReference type="Proteomes" id="UP000051586">
    <property type="component" value="Unassembled WGS sequence"/>
</dbReference>
<dbReference type="AlphaFoldDB" id="A0A0R2CT09"/>
<evidence type="ECO:0000256" key="1">
    <source>
        <dbReference type="SAM" id="Phobius"/>
    </source>
</evidence>
<proteinExistence type="predicted"/>
<organism evidence="2 3">
    <name type="scientific">Fructilactobacillus florum DSM 22689 = JCM 16035</name>
    <dbReference type="NCBI Taxonomy" id="1423745"/>
    <lineage>
        <taxon>Bacteria</taxon>
        <taxon>Bacillati</taxon>
        <taxon>Bacillota</taxon>
        <taxon>Bacilli</taxon>
        <taxon>Lactobacillales</taxon>
        <taxon>Lactobacillaceae</taxon>
        <taxon>Fructilactobacillus</taxon>
    </lineage>
</organism>
<feature type="transmembrane region" description="Helical" evidence="1">
    <location>
        <begin position="35"/>
        <end position="56"/>
    </location>
</feature>
<dbReference type="PATRIC" id="fig|1423745.4.peg.925"/>
<keyword evidence="1" id="KW-1133">Transmembrane helix</keyword>
<feature type="transmembrane region" description="Helical" evidence="1">
    <location>
        <begin position="68"/>
        <end position="92"/>
    </location>
</feature>
<reference evidence="2 3" key="1">
    <citation type="journal article" date="2015" name="Genome Announc.">
        <title>Expanding the biotechnology potential of lactobacilli through comparative genomics of 213 strains and associated genera.</title>
        <authorList>
            <person name="Sun Z."/>
            <person name="Harris H.M."/>
            <person name="McCann A."/>
            <person name="Guo C."/>
            <person name="Argimon S."/>
            <person name="Zhang W."/>
            <person name="Yang X."/>
            <person name="Jeffery I.B."/>
            <person name="Cooney J.C."/>
            <person name="Kagawa T.F."/>
            <person name="Liu W."/>
            <person name="Song Y."/>
            <person name="Salvetti E."/>
            <person name="Wrobel A."/>
            <person name="Rasinkangas P."/>
            <person name="Parkhill J."/>
            <person name="Rea M.C."/>
            <person name="O'Sullivan O."/>
            <person name="Ritari J."/>
            <person name="Douillard F.P."/>
            <person name="Paul Ross R."/>
            <person name="Yang R."/>
            <person name="Briner A.E."/>
            <person name="Felis G.E."/>
            <person name="de Vos W.M."/>
            <person name="Barrangou R."/>
            <person name="Klaenhammer T.R."/>
            <person name="Caufield P.W."/>
            <person name="Cui Y."/>
            <person name="Zhang H."/>
            <person name="O'Toole P.W."/>
        </authorList>
    </citation>
    <scope>NUCLEOTIDE SEQUENCE [LARGE SCALE GENOMIC DNA]</scope>
    <source>
        <strain evidence="2 3">DSM 22689</strain>
    </source>
</reference>
<keyword evidence="1" id="KW-0812">Transmembrane</keyword>
<sequence length="273" mass="32845">MPRSIFSATFDESKNLINDILLNMNVANLKKPSKIGILIYSLLLILLPNYIIVYFVALEWKDFRSFSYAIFIVGLIIWLLIWIIVFLAPNYLKLYLNYFNLLFIGAVWLTVEMVWFLIYCLHRYHQEYLLVFMFATIIIFLTIFIKHRVHLFRVLLFNDKENWADNLLKKKKKVLYAILPPFVAVCLIIKYISKYIFKVNIELHYNLFSLFIMFDISLLALIFAEIYFISPIMLFGYYLHKYPEEYREFKNQTSIQWYGKLYARIKGFKLDDN</sequence>
<protein>
    <submittedName>
        <fullName evidence="2">Uncharacterized protein</fullName>
    </submittedName>
</protein>